<proteinExistence type="predicted"/>
<gene>
    <name evidence="1" type="ORF">GSLYS_00017464001</name>
</gene>
<protein>
    <submittedName>
        <fullName evidence="1">Uncharacterized protein</fullName>
    </submittedName>
</protein>
<accession>A0AAV2IEL6</accession>
<organism evidence="1 2">
    <name type="scientific">Lymnaea stagnalis</name>
    <name type="common">Great pond snail</name>
    <name type="synonym">Helix stagnalis</name>
    <dbReference type="NCBI Taxonomy" id="6523"/>
    <lineage>
        <taxon>Eukaryota</taxon>
        <taxon>Metazoa</taxon>
        <taxon>Spiralia</taxon>
        <taxon>Lophotrochozoa</taxon>
        <taxon>Mollusca</taxon>
        <taxon>Gastropoda</taxon>
        <taxon>Heterobranchia</taxon>
        <taxon>Euthyneura</taxon>
        <taxon>Panpulmonata</taxon>
        <taxon>Hygrophila</taxon>
        <taxon>Lymnaeoidea</taxon>
        <taxon>Lymnaeidae</taxon>
        <taxon>Lymnaea</taxon>
    </lineage>
</organism>
<reference evidence="1 2" key="1">
    <citation type="submission" date="2024-04" db="EMBL/GenBank/DDBJ databases">
        <authorList>
            <consortium name="Genoscope - CEA"/>
            <person name="William W."/>
        </authorList>
    </citation>
    <scope>NUCLEOTIDE SEQUENCE [LARGE SCALE GENOMIC DNA]</scope>
</reference>
<comment type="caution">
    <text evidence="1">The sequence shown here is derived from an EMBL/GenBank/DDBJ whole genome shotgun (WGS) entry which is preliminary data.</text>
</comment>
<dbReference type="AlphaFoldDB" id="A0AAV2IEL6"/>
<evidence type="ECO:0000313" key="2">
    <source>
        <dbReference type="Proteomes" id="UP001497497"/>
    </source>
</evidence>
<sequence>MCKRLATLQDILATVMATIRQGCTFSTSSNTYTEAFVLSQIQSLLQRCEKHHHIFVFHKCESLRTSGRDHEFLAFLTKMIKFWWSVGFMVSVVFSTFKKFPLSGLNTGLVEVYMLTDPIDIKALLEHHAPGVDVTGYIKICQKFLCFPEAVVRLAEAYLVDYATQSSPEDLEKRVLVDEHFQSLIFDKRVDDVEGWLQKDDLELLMYFGSSVDSTFTEENLIEVLKTQMDVYRFDQWVQSLFKRLKDNYVFRAVYESGNRLAVHPLLVYYSKIAKTQGTLEIKDQSCNSFTVFVCHLLKNTEKNILLHGKK</sequence>
<evidence type="ECO:0000313" key="1">
    <source>
        <dbReference type="EMBL" id="CAL1543951.1"/>
    </source>
</evidence>
<keyword evidence="2" id="KW-1185">Reference proteome</keyword>
<name>A0AAV2IEL6_LYMST</name>
<dbReference type="EMBL" id="CAXITT010000585">
    <property type="protein sequence ID" value="CAL1543951.1"/>
    <property type="molecule type" value="Genomic_DNA"/>
</dbReference>
<feature type="non-terminal residue" evidence="1">
    <location>
        <position position="311"/>
    </location>
</feature>
<dbReference type="Proteomes" id="UP001497497">
    <property type="component" value="Unassembled WGS sequence"/>
</dbReference>